<evidence type="ECO:0000259" key="10">
    <source>
        <dbReference type="Pfam" id="PF04095"/>
    </source>
</evidence>
<dbReference type="SUPFAM" id="SSF51690">
    <property type="entry name" value="Nicotinate/Quinolinate PRTase C-terminal domain-like"/>
    <property type="match status" value="1"/>
</dbReference>
<organism evidence="13">
    <name type="scientific">Muribaculaceae bacterium Z82</name>
    <dbReference type="NCBI Taxonomy" id="2304548"/>
    <lineage>
        <taxon>Bacteria</taxon>
        <taxon>Pseudomonadati</taxon>
        <taxon>Bacteroidota</taxon>
        <taxon>Bacteroidia</taxon>
        <taxon>Bacteroidales</taxon>
        <taxon>Muribaculaceae</taxon>
    </lineage>
</organism>
<dbReference type="GO" id="GO:0005829">
    <property type="term" value="C:cytosol"/>
    <property type="evidence" value="ECO:0007669"/>
    <property type="project" value="TreeGrafter"/>
</dbReference>
<evidence type="ECO:0000256" key="8">
    <source>
        <dbReference type="ARBA" id="ARBA00048668"/>
    </source>
</evidence>
<dbReference type="GO" id="GO:0034355">
    <property type="term" value="P:NAD+ biosynthetic process via the salvage pathway"/>
    <property type="evidence" value="ECO:0007669"/>
    <property type="project" value="TreeGrafter"/>
</dbReference>
<comment type="function">
    <text evidence="9">Catalyzes the first step in the biosynthesis of NAD from nicotinic acid, the ATP-dependent synthesis of beta-nicotinate D-ribonucleotide from nicotinate and 5-phospho-D-ribose 1-phosphate.</text>
</comment>
<dbReference type="Pfam" id="PF04095">
    <property type="entry name" value="NAPRTase"/>
    <property type="match status" value="1"/>
</dbReference>
<dbReference type="NCBIfam" id="NF009131">
    <property type="entry name" value="PRK12484.1"/>
    <property type="match status" value="1"/>
</dbReference>
<dbReference type="InterPro" id="IPR036068">
    <property type="entry name" value="Nicotinate_pribotase-like_C"/>
</dbReference>
<dbReference type="Gene3D" id="3.20.140.10">
    <property type="entry name" value="nicotinate phosphoribosyltransferase"/>
    <property type="match status" value="1"/>
</dbReference>
<evidence type="ECO:0000256" key="9">
    <source>
        <dbReference type="RuleBase" id="RU365100"/>
    </source>
</evidence>
<keyword evidence="7 9" id="KW-0808">Transferase</keyword>
<comment type="catalytic activity">
    <reaction evidence="8 9">
        <text>5-phospho-alpha-D-ribose 1-diphosphate + nicotinate + ATP + H2O = nicotinate beta-D-ribonucleotide + ADP + phosphate + diphosphate</text>
        <dbReference type="Rhea" id="RHEA:36163"/>
        <dbReference type="ChEBI" id="CHEBI:15377"/>
        <dbReference type="ChEBI" id="CHEBI:30616"/>
        <dbReference type="ChEBI" id="CHEBI:32544"/>
        <dbReference type="ChEBI" id="CHEBI:33019"/>
        <dbReference type="ChEBI" id="CHEBI:43474"/>
        <dbReference type="ChEBI" id="CHEBI:57502"/>
        <dbReference type="ChEBI" id="CHEBI:58017"/>
        <dbReference type="ChEBI" id="CHEBI:456216"/>
        <dbReference type="EC" id="6.3.4.21"/>
    </reaction>
</comment>
<evidence type="ECO:0000259" key="11">
    <source>
        <dbReference type="Pfam" id="PF17767"/>
    </source>
</evidence>
<dbReference type="NCBIfam" id="NF006695">
    <property type="entry name" value="PRK09243.1-2"/>
    <property type="match status" value="1"/>
</dbReference>
<keyword evidence="6 9" id="KW-0662">Pyridine nucleotide biosynthesis</keyword>
<dbReference type="EC" id="6.3.4.21" evidence="3 9"/>
<feature type="domain" description="Nicotinate/nicotinamide phosphoribosyltransferase" evidence="10">
    <location>
        <begin position="179"/>
        <end position="338"/>
    </location>
</feature>
<feature type="domain" description="Nicotinate phosphoribosyltransferase N-terminal" evidence="11">
    <location>
        <begin position="7"/>
        <end position="137"/>
    </location>
</feature>
<evidence type="ECO:0000259" key="12">
    <source>
        <dbReference type="Pfam" id="PF17956"/>
    </source>
</evidence>
<keyword evidence="13" id="KW-0328">Glycosyltransferase</keyword>
<evidence type="ECO:0000256" key="1">
    <source>
        <dbReference type="ARBA" id="ARBA00004952"/>
    </source>
</evidence>
<keyword evidence="4" id="KW-0597">Phosphoprotein</keyword>
<evidence type="ECO:0000256" key="5">
    <source>
        <dbReference type="ARBA" id="ARBA00022598"/>
    </source>
</evidence>
<evidence type="ECO:0000256" key="4">
    <source>
        <dbReference type="ARBA" id="ARBA00022553"/>
    </source>
</evidence>
<comment type="PTM">
    <text evidence="9">Transiently phosphorylated on a His residue during the reaction cycle. Phosphorylation strongly increases the affinity for substrates and increases the rate of nicotinate D-ribonucleotide production. Dephosphorylation regenerates the low-affinity form of the enzyme, leading to product release.</text>
</comment>
<dbReference type="CDD" id="cd01570">
    <property type="entry name" value="NAPRTase_A"/>
    <property type="match status" value="1"/>
</dbReference>
<dbReference type="InterPro" id="IPR013785">
    <property type="entry name" value="Aldolase_TIM"/>
</dbReference>
<accession>A0A7C9NVZ3</accession>
<dbReference type="InterPro" id="IPR006405">
    <property type="entry name" value="Nic_PRibTrfase_pncB"/>
</dbReference>
<dbReference type="UniPathway" id="UPA00253">
    <property type="reaction ID" value="UER00457"/>
</dbReference>
<gene>
    <name evidence="13" type="ORF">D1639_10500</name>
</gene>
<proteinExistence type="inferred from homology"/>
<protein>
    <recommendedName>
        <fullName evidence="3 9">Nicotinate phosphoribosyltransferase</fullName>
        <ecNumber evidence="3 9">6.3.4.21</ecNumber>
    </recommendedName>
</protein>
<dbReference type="InterPro" id="IPR040727">
    <property type="entry name" value="NAPRTase_N"/>
</dbReference>
<dbReference type="SUPFAM" id="SSF54675">
    <property type="entry name" value="Nicotinate/Quinolinate PRTase N-terminal domain-like"/>
    <property type="match status" value="1"/>
</dbReference>
<dbReference type="PIRSF" id="PIRSF000484">
    <property type="entry name" value="NAPRT"/>
    <property type="match status" value="1"/>
</dbReference>
<dbReference type="PANTHER" id="PTHR11098">
    <property type="entry name" value="NICOTINATE PHOSPHORIBOSYLTRANSFERASE"/>
    <property type="match status" value="1"/>
</dbReference>
<comment type="pathway">
    <text evidence="1 9">Cofactor biosynthesis; NAD(+) biosynthesis; nicotinate D-ribonucleotide from nicotinate: step 1/1.</text>
</comment>
<dbReference type="GO" id="GO:0004516">
    <property type="term" value="F:nicotinate phosphoribosyltransferase activity"/>
    <property type="evidence" value="ECO:0007669"/>
    <property type="project" value="UniProtKB-UniRule"/>
</dbReference>
<evidence type="ECO:0000256" key="2">
    <source>
        <dbReference type="ARBA" id="ARBA00010897"/>
    </source>
</evidence>
<dbReference type="GO" id="GO:0047280">
    <property type="term" value="F:nicotinamide phosphoribosyltransferase activity"/>
    <property type="evidence" value="ECO:0007669"/>
    <property type="project" value="UniProtKB-ARBA"/>
</dbReference>
<dbReference type="PANTHER" id="PTHR11098:SF1">
    <property type="entry name" value="NICOTINATE PHOSPHORIBOSYLTRANSFERASE"/>
    <property type="match status" value="1"/>
</dbReference>
<evidence type="ECO:0000256" key="6">
    <source>
        <dbReference type="ARBA" id="ARBA00022642"/>
    </source>
</evidence>
<keyword evidence="5 9" id="KW-0436">Ligase</keyword>
<dbReference type="Gene3D" id="3.20.20.70">
    <property type="entry name" value="Aldolase class I"/>
    <property type="match status" value="1"/>
</dbReference>
<evidence type="ECO:0000256" key="3">
    <source>
        <dbReference type="ARBA" id="ARBA00013236"/>
    </source>
</evidence>
<reference evidence="13" key="1">
    <citation type="submission" date="2018-08" db="EMBL/GenBank/DDBJ databases">
        <title>Murine metabolic-syndrome-specific gut microbial biobank.</title>
        <authorList>
            <person name="Liu C."/>
        </authorList>
    </citation>
    <scope>NUCLEOTIDE SEQUENCE [LARGE SCALE GENOMIC DNA]</scope>
    <source>
        <strain evidence="13">Z82</strain>
    </source>
</reference>
<dbReference type="NCBIfam" id="TIGR01513">
    <property type="entry name" value="NAPRTase_put"/>
    <property type="match status" value="1"/>
</dbReference>
<comment type="caution">
    <text evidence="13">The sequence shown here is derived from an EMBL/GenBank/DDBJ whole genome shotgun (WGS) entry which is preliminary data.</text>
</comment>
<evidence type="ECO:0000313" key="13">
    <source>
        <dbReference type="EMBL" id="NBI35446.1"/>
    </source>
</evidence>
<comment type="similarity">
    <text evidence="2 9">Belongs to the NAPRTase family.</text>
</comment>
<dbReference type="Pfam" id="PF17767">
    <property type="entry name" value="NAPRTase_N"/>
    <property type="match status" value="1"/>
</dbReference>
<dbReference type="AlphaFoldDB" id="A0A7C9NVZ3"/>
<evidence type="ECO:0000256" key="7">
    <source>
        <dbReference type="ARBA" id="ARBA00022679"/>
    </source>
</evidence>
<sequence length="489" mass="53050">METDYPLLTDLYQLTMAQGYWESGKDAEEACFHAYFRDYPFRGGFAIACGMAQVADMVDGYGFSDDDLSYLASLDAPAGGKLFKDGFIEYLSGFSLRVDIDAVPEGTVVFPNEPLVRVCGPIMDCQLLETALLNCVNFQTLVATKAARVCLAAQAPVAEFGLRRAQGAGGGLWASRAAVVGGCSSTSNVLAGKLFGIPVSGTHAHSWVMAFSDELAAFRAWAEAFPNNCVLLVDTYDVERGIDNAITVGLEMKARGQHLAGVRIDSGDLAWLAKMARRKLDEAGLRDTGIVLSNDLDEHTIHSIREQGALVASWGVGTKLATSYDQPTLGGVYKLSATRMPGDGEWTDRLKVSESAAKLTVPGVLNVRRYYSDDGRIAGDMVYDVTRPVDSRQLIVDPMDDLRQKKLAGKRFETLLAPLARGGKTVLDGAHRSAMEARLRAQASLATLDESQKRMLNPHTYPVGLEVGLSERRRALVARLRGIEQLQEA</sequence>
<dbReference type="Pfam" id="PF17956">
    <property type="entry name" value="NAPRTase_C"/>
    <property type="match status" value="1"/>
</dbReference>
<dbReference type="InterPro" id="IPR007229">
    <property type="entry name" value="Nic_PRibTrfase-Fam"/>
</dbReference>
<dbReference type="InterPro" id="IPR041525">
    <property type="entry name" value="N/Namide_PRibTrfase"/>
</dbReference>
<dbReference type="InterPro" id="IPR041619">
    <property type="entry name" value="NAPRTase_C"/>
</dbReference>
<feature type="domain" description="Nicotinate phosphoribosyltransferase C-terminal" evidence="12">
    <location>
        <begin position="367"/>
        <end position="469"/>
    </location>
</feature>
<dbReference type="EMBL" id="QWKH01000122">
    <property type="protein sequence ID" value="NBI35446.1"/>
    <property type="molecule type" value="Genomic_DNA"/>
</dbReference>
<name>A0A7C9NVZ3_9BACT</name>
<dbReference type="FunFam" id="3.20.20.70:FF:000076">
    <property type="entry name" value="Nicotinate phosphoribosyltransferase"/>
    <property type="match status" value="1"/>
</dbReference>